<dbReference type="Gene3D" id="2.160.10.10">
    <property type="entry name" value="Hexapeptide repeat proteins"/>
    <property type="match status" value="1"/>
</dbReference>
<dbReference type="STRING" id="1246637.MTBBW1_2120009"/>
<keyword evidence="1" id="KW-0012">Acyltransferase</keyword>
<keyword evidence="1" id="KW-0808">Transferase</keyword>
<gene>
    <name evidence="1" type="primary">glmU</name>
    <name evidence="1" type="ORF">MTBBW1_2120009</name>
</gene>
<proteinExistence type="predicted"/>
<accession>A0A1W1HC90</accession>
<dbReference type="EC" id="2.3.1.-" evidence="1"/>
<dbReference type="RefSeq" id="WP_080807536.1">
    <property type="nucleotide sequence ID" value="NZ_LT828557.1"/>
</dbReference>
<dbReference type="SUPFAM" id="SSF51161">
    <property type="entry name" value="Trimeric LpxA-like enzymes"/>
    <property type="match status" value="1"/>
</dbReference>
<dbReference type="InterPro" id="IPR011004">
    <property type="entry name" value="Trimer_LpxA-like_sf"/>
</dbReference>
<dbReference type="GO" id="GO:0016746">
    <property type="term" value="F:acyltransferase activity"/>
    <property type="evidence" value="ECO:0007669"/>
    <property type="project" value="UniProtKB-KW"/>
</dbReference>
<keyword evidence="2" id="KW-1185">Reference proteome</keyword>
<name>A0A1W1HC90_9BACT</name>
<reference evidence="1 2" key="1">
    <citation type="submission" date="2017-03" db="EMBL/GenBank/DDBJ databases">
        <authorList>
            <person name="Afonso C.L."/>
            <person name="Miller P.J."/>
            <person name="Scott M.A."/>
            <person name="Spackman E."/>
            <person name="Goraichik I."/>
            <person name="Dimitrov K.M."/>
            <person name="Suarez D.L."/>
            <person name="Swayne D.E."/>
        </authorList>
    </citation>
    <scope>NUCLEOTIDE SEQUENCE [LARGE SCALE GENOMIC DNA]</scope>
    <source>
        <strain evidence="1">PRJEB14757</strain>
    </source>
</reference>
<evidence type="ECO:0000313" key="2">
    <source>
        <dbReference type="Proteomes" id="UP000191931"/>
    </source>
</evidence>
<dbReference type="OrthoDB" id="9783357at2"/>
<dbReference type="AlphaFoldDB" id="A0A1W1HC90"/>
<dbReference type="Proteomes" id="UP000191931">
    <property type="component" value="Unassembled WGS sequence"/>
</dbReference>
<sequence>MALDEKIKVLLEKGVNMPLPQSVFIGDEIDLSRISGEGVSFYPGTRITGKKTLIMEGASIGFEAPVTLDDVFVGPGTRLGGGFFQKCLFAGSNTFGSGAHVRGGTILEEEACAAHTVGLKQTILFPFVTLGSLINFCDCLMAGGTSRKDHSEVGSSFIHFNYTPNQDKATPSIFGNVYQGVMLNCKPVFLGGQGGVVGPCRLPFGTVTAAGTIWRKDVAEEGRLLFGGAMKEGSIRRTTGIYTDIKRIFMNNCRYIAALISLLYWYRNVRALFVSSLHEKYLFKGMKDTLEIAIDERIKRLGDFVDRLKKSRHLQSGKALEPIIEQWQSVHELFINKKDPTIPFDPITHFNDASIPLNDSAILFNEDSDKLFSRFIPYVEKNIRLYGSSYVKVIKNLEPSASLAGSNWLESMENTIIRQISDLMKF</sequence>
<protein>
    <submittedName>
        <fullName evidence="1">GlmU</fullName>
        <ecNumber evidence="1">2.3.1.-</ecNumber>
    </submittedName>
</protein>
<evidence type="ECO:0000313" key="1">
    <source>
        <dbReference type="EMBL" id="SLM30100.1"/>
    </source>
</evidence>
<organism evidence="1 2">
    <name type="scientific">Desulfamplus magnetovallimortis</name>
    <dbReference type="NCBI Taxonomy" id="1246637"/>
    <lineage>
        <taxon>Bacteria</taxon>
        <taxon>Pseudomonadati</taxon>
        <taxon>Thermodesulfobacteriota</taxon>
        <taxon>Desulfobacteria</taxon>
        <taxon>Desulfobacterales</taxon>
        <taxon>Desulfobacteraceae</taxon>
        <taxon>Desulfamplus</taxon>
    </lineage>
</organism>
<dbReference type="EMBL" id="FWEV01000127">
    <property type="protein sequence ID" value="SLM30100.1"/>
    <property type="molecule type" value="Genomic_DNA"/>
</dbReference>